<dbReference type="GO" id="GO:0004134">
    <property type="term" value="F:4-alpha-glucanotransferase activity"/>
    <property type="evidence" value="ECO:0007669"/>
    <property type="project" value="UniProtKB-EC"/>
</dbReference>
<evidence type="ECO:0000256" key="7">
    <source>
        <dbReference type="ARBA" id="ARBA00023277"/>
    </source>
</evidence>
<keyword evidence="6 10" id="KW-0808">Transferase</keyword>
<evidence type="ECO:0000256" key="1">
    <source>
        <dbReference type="ARBA" id="ARBA00000439"/>
    </source>
</evidence>
<comment type="caution">
    <text evidence="11">The sequence shown here is derived from an EMBL/GenBank/DDBJ whole genome shotgun (WGS) entry which is preliminary data.</text>
</comment>
<dbReference type="Gene3D" id="3.20.20.80">
    <property type="entry name" value="Glycosidases"/>
    <property type="match status" value="1"/>
</dbReference>
<accession>A0A832G177</accession>
<keyword evidence="7 10" id="KW-0119">Carbohydrate metabolism</keyword>
<dbReference type="AlphaFoldDB" id="A0A832G177"/>
<protein>
    <recommendedName>
        <fullName evidence="4 10">4-alpha-glucanotransferase</fullName>
        <ecNumber evidence="3 10">2.4.1.25</ecNumber>
    </recommendedName>
    <alternativeName>
        <fullName evidence="8 10">Amylomaltase</fullName>
    </alternativeName>
    <alternativeName>
        <fullName evidence="9 10">Disproportionating enzyme</fullName>
    </alternativeName>
</protein>
<gene>
    <name evidence="11" type="primary">malQ</name>
    <name evidence="11" type="ORF">ENS56_07100</name>
</gene>
<organism evidence="11">
    <name type="scientific">Ignavibacterium album</name>
    <dbReference type="NCBI Taxonomy" id="591197"/>
    <lineage>
        <taxon>Bacteria</taxon>
        <taxon>Pseudomonadati</taxon>
        <taxon>Ignavibacteriota</taxon>
        <taxon>Ignavibacteria</taxon>
        <taxon>Ignavibacteriales</taxon>
        <taxon>Ignavibacteriaceae</taxon>
        <taxon>Ignavibacterium</taxon>
    </lineage>
</organism>
<dbReference type="PANTHER" id="PTHR32438:SF5">
    <property type="entry name" value="4-ALPHA-GLUCANOTRANSFERASE DPE1, CHLOROPLASTIC_AMYLOPLASTIC"/>
    <property type="match status" value="1"/>
</dbReference>
<comment type="similarity">
    <text evidence="2 10">Belongs to the disproportionating enzyme family.</text>
</comment>
<dbReference type="NCBIfam" id="TIGR00217">
    <property type="entry name" value="malQ"/>
    <property type="match status" value="1"/>
</dbReference>
<dbReference type="PANTHER" id="PTHR32438">
    <property type="entry name" value="4-ALPHA-GLUCANOTRANSFERASE DPE1, CHLOROPLASTIC/AMYLOPLASTIC"/>
    <property type="match status" value="1"/>
</dbReference>
<evidence type="ECO:0000256" key="9">
    <source>
        <dbReference type="ARBA" id="ARBA00031501"/>
    </source>
</evidence>
<evidence type="ECO:0000256" key="5">
    <source>
        <dbReference type="ARBA" id="ARBA00022676"/>
    </source>
</evidence>
<dbReference type="GO" id="GO:0005975">
    <property type="term" value="P:carbohydrate metabolic process"/>
    <property type="evidence" value="ECO:0007669"/>
    <property type="project" value="InterPro"/>
</dbReference>
<reference evidence="11" key="1">
    <citation type="journal article" date="2020" name="mSystems">
        <title>Genome- and Community-Level Interaction Insights into Carbon Utilization and Element Cycling Functions of Hydrothermarchaeota in Hydrothermal Sediment.</title>
        <authorList>
            <person name="Zhou Z."/>
            <person name="Liu Y."/>
            <person name="Xu W."/>
            <person name="Pan J."/>
            <person name="Luo Z.H."/>
            <person name="Li M."/>
        </authorList>
    </citation>
    <scope>NUCLEOTIDE SEQUENCE [LARGE SCALE GENOMIC DNA]</scope>
    <source>
        <strain evidence="11">SpSt-500</strain>
    </source>
</reference>
<proteinExistence type="inferred from homology"/>
<evidence type="ECO:0000256" key="4">
    <source>
        <dbReference type="ARBA" id="ARBA00020295"/>
    </source>
</evidence>
<evidence type="ECO:0000256" key="2">
    <source>
        <dbReference type="ARBA" id="ARBA00005684"/>
    </source>
</evidence>
<evidence type="ECO:0000256" key="3">
    <source>
        <dbReference type="ARBA" id="ARBA00012560"/>
    </source>
</evidence>
<dbReference type="NCBIfam" id="NF011080">
    <property type="entry name" value="PRK14508.1-3"/>
    <property type="match status" value="1"/>
</dbReference>
<evidence type="ECO:0000313" key="11">
    <source>
        <dbReference type="EMBL" id="HGT47784.1"/>
    </source>
</evidence>
<comment type="catalytic activity">
    <reaction evidence="1 10">
        <text>Transfers a segment of a (1-&gt;4)-alpha-D-glucan to a new position in an acceptor, which may be glucose or a (1-&gt;4)-alpha-D-glucan.</text>
        <dbReference type="EC" id="2.4.1.25"/>
    </reaction>
</comment>
<evidence type="ECO:0000256" key="8">
    <source>
        <dbReference type="ARBA" id="ARBA00031423"/>
    </source>
</evidence>
<dbReference type="InterPro" id="IPR003385">
    <property type="entry name" value="Glyco_hydro_77"/>
</dbReference>
<dbReference type="Pfam" id="PF02446">
    <property type="entry name" value="Glyco_hydro_77"/>
    <property type="match status" value="1"/>
</dbReference>
<evidence type="ECO:0000256" key="10">
    <source>
        <dbReference type="RuleBase" id="RU361207"/>
    </source>
</evidence>
<keyword evidence="5 10" id="KW-0328">Glycosyltransferase</keyword>
<dbReference type="SUPFAM" id="SSF51445">
    <property type="entry name" value="(Trans)glycosidases"/>
    <property type="match status" value="1"/>
</dbReference>
<dbReference type="NCBIfam" id="NF011079">
    <property type="entry name" value="PRK14508.1-2"/>
    <property type="match status" value="1"/>
</dbReference>
<evidence type="ECO:0000256" key="6">
    <source>
        <dbReference type="ARBA" id="ARBA00022679"/>
    </source>
</evidence>
<sequence>MKFVRSAGILLHPTSLPGKYGIGDLGNDAFKFVDFLEKAGQKLWQVFPLGPTGYGDSPYQCFSAFAGNPNLVSPDKLKEDGLLSDDDLKSIPKHNPHQIDFGQVIEYKKSLLKKAFNNFKSDFKKFESDFDSFCSENSDWLDDFAFFMAAKDAHGGIVWKDWDKGLVHRDKKIMNVWKEKLSEEIFYHKFVQFQFFRQWYSVKDYANNKGIKIIGDMPIFIAYDSADLWANKHLFTVDENGKLETVAGVPPDYFSPTGQLWGNPLYRWKEMEKDDFLWWRKRFANLFKLVDIVRIDHFRGFEAFWEIPGDAPTAETGRWVKAPGERLFKSILKHLGDVPILAEDLGVITPEVEALRDMFNFPGMKILQFAFGTDMETKFLPHNYVQNCVVYTGSHDNDTTRAYFEKAKHDKNSDVYEHMQKYLNYYGDDVVYELIRLAYASVANLVIIPMQDILNLGGEARMNFPGRLGGNWTWRFTWDQITNGLHLKYLGLAKLYERPPKPKKVERIETVEAD</sequence>
<dbReference type="EMBL" id="DSVI01000008">
    <property type="protein sequence ID" value="HGT47784.1"/>
    <property type="molecule type" value="Genomic_DNA"/>
</dbReference>
<name>A0A832G177_9BACT</name>
<dbReference type="EC" id="2.4.1.25" evidence="3 10"/>
<dbReference type="InterPro" id="IPR017853">
    <property type="entry name" value="GH"/>
</dbReference>